<gene>
    <name evidence="2" type="ORF">SAMN05443507_10596</name>
</gene>
<feature type="transmembrane region" description="Helical" evidence="1">
    <location>
        <begin position="40"/>
        <end position="60"/>
    </location>
</feature>
<keyword evidence="1" id="KW-0812">Transmembrane</keyword>
<keyword evidence="3" id="KW-1185">Reference proteome</keyword>
<accession>A0A1M6N692</accession>
<dbReference type="Proteomes" id="UP000184016">
    <property type="component" value="Unassembled WGS sequence"/>
</dbReference>
<evidence type="ECO:0000313" key="2">
    <source>
        <dbReference type="EMBL" id="SHJ91227.1"/>
    </source>
</evidence>
<evidence type="ECO:0000313" key="3">
    <source>
        <dbReference type="Proteomes" id="UP000184016"/>
    </source>
</evidence>
<keyword evidence="1" id="KW-1133">Transmembrane helix</keyword>
<dbReference type="EMBL" id="FRAF01000005">
    <property type="protein sequence ID" value="SHJ91227.1"/>
    <property type="molecule type" value="Genomic_DNA"/>
</dbReference>
<feature type="transmembrane region" description="Helical" evidence="1">
    <location>
        <begin position="6"/>
        <end position="28"/>
    </location>
</feature>
<proteinExistence type="predicted"/>
<protein>
    <submittedName>
        <fullName evidence="2">Uncharacterized protein</fullName>
    </submittedName>
</protein>
<sequence>MHTLLHYGIKIVFAIITGILLIAAVELRPDGRRLSWPRRTAIFILGLILAEVFFSTQTLYQTPIGI</sequence>
<keyword evidence="1" id="KW-0472">Membrane</keyword>
<organism evidence="2 3">
    <name type="scientific">Alicyclobacillus tolerans</name>
    <dbReference type="NCBI Taxonomy" id="90970"/>
    <lineage>
        <taxon>Bacteria</taxon>
        <taxon>Bacillati</taxon>
        <taxon>Bacillota</taxon>
        <taxon>Bacilli</taxon>
        <taxon>Bacillales</taxon>
        <taxon>Alicyclobacillaceae</taxon>
        <taxon>Alicyclobacillus</taxon>
    </lineage>
</organism>
<dbReference type="AlphaFoldDB" id="A0A1M6N692"/>
<evidence type="ECO:0000256" key="1">
    <source>
        <dbReference type="SAM" id="Phobius"/>
    </source>
</evidence>
<dbReference type="RefSeq" id="WP_072873339.1">
    <property type="nucleotide sequence ID" value="NZ_FRAF01000005.1"/>
</dbReference>
<name>A0A1M6N692_9BACL</name>
<reference evidence="3" key="1">
    <citation type="submission" date="2016-11" db="EMBL/GenBank/DDBJ databases">
        <authorList>
            <person name="Varghese N."/>
            <person name="Submissions S."/>
        </authorList>
    </citation>
    <scope>NUCLEOTIDE SEQUENCE [LARGE SCALE GENOMIC DNA]</scope>
    <source>
        <strain evidence="3">USBA-503</strain>
    </source>
</reference>